<comment type="caution">
    <text evidence="2">The sequence shown here is derived from an EMBL/GenBank/DDBJ whole genome shotgun (WGS) entry which is preliminary data.</text>
</comment>
<name>A0AAD8J993_9APIA</name>
<proteinExistence type="predicted"/>
<gene>
    <name evidence="2" type="ORF">POM88_009087</name>
</gene>
<sequence length="154" mass="17447">MSISLRYKQVYVCGPEHPYVNVLEHFGGVWWYSILFKRSSSWNGRDMLILRSYSYVGVANALYQNDGAADGGVAGRVVMVKKEMSHYQAEDAEYMVDEYEMEDVDDDMDDELRGRDNGGSDSNVDEYDAMNNKLTDTTISQAKRGTCKDKQGIP</sequence>
<feature type="region of interest" description="Disordered" evidence="1">
    <location>
        <begin position="105"/>
        <end position="154"/>
    </location>
</feature>
<organism evidence="2 3">
    <name type="scientific">Heracleum sosnowskyi</name>
    <dbReference type="NCBI Taxonomy" id="360622"/>
    <lineage>
        <taxon>Eukaryota</taxon>
        <taxon>Viridiplantae</taxon>
        <taxon>Streptophyta</taxon>
        <taxon>Embryophyta</taxon>
        <taxon>Tracheophyta</taxon>
        <taxon>Spermatophyta</taxon>
        <taxon>Magnoliopsida</taxon>
        <taxon>eudicotyledons</taxon>
        <taxon>Gunneridae</taxon>
        <taxon>Pentapetalae</taxon>
        <taxon>asterids</taxon>
        <taxon>campanulids</taxon>
        <taxon>Apiales</taxon>
        <taxon>Apiaceae</taxon>
        <taxon>Apioideae</taxon>
        <taxon>apioid superclade</taxon>
        <taxon>Tordylieae</taxon>
        <taxon>Tordyliinae</taxon>
        <taxon>Heracleum</taxon>
    </lineage>
</organism>
<dbReference type="AlphaFoldDB" id="A0AAD8J993"/>
<keyword evidence="3" id="KW-1185">Reference proteome</keyword>
<evidence type="ECO:0000256" key="1">
    <source>
        <dbReference type="SAM" id="MobiDB-lite"/>
    </source>
</evidence>
<reference evidence="2" key="2">
    <citation type="submission" date="2023-05" db="EMBL/GenBank/DDBJ databases">
        <authorList>
            <person name="Schelkunov M.I."/>
        </authorList>
    </citation>
    <scope>NUCLEOTIDE SEQUENCE</scope>
    <source>
        <strain evidence="2">Hsosn_3</strain>
        <tissue evidence="2">Leaf</tissue>
    </source>
</reference>
<dbReference type="Proteomes" id="UP001237642">
    <property type="component" value="Unassembled WGS sequence"/>
</dbReference>
<feature type="compositionally biased region" description="Polar residues" evidence="1">
    <location>
        <begin position="132"/>
        <end position="143"/>
    </location>
</feature>
<protein>
    <submittedName>
        <fullName evidence="2">Uncharacterized protein</fullName>
    </submittedName>
</protein>
<accession>A0AAD8J993</accession>
<dbReference type="EMBL" id="JAUIZM010000002">
    <property type="protein sequence ID" value="KAK1399224.1"/>
    <property type="molecule type" value="Genomic_DNA"/>
</dbReference>
<evidence type="ECO:0000313" key="2">
    <source>
        <dbReference type="EMBL" id="KAK1399224.1"/>
    </source>
</evidence>
<reference evidence="2" key="1">
    <citation type="submission" date="2023-02" db="EMBL/GenBank/DDBJ databases">
        <title>Genome of toxic invasive species Heracleum sosnowskyi carries increased number of genes despite the absence of recent whole-genome duplications.</title>
        <authorList>
            <person name="Schelkunov M."/>
            <person name="Shtratnikova V."/>
            <person name="Makarenko M."/>
            <person name="Klepikova A."/>
            <person name="Omelchenko D."/>
            <person name="Novikova G."/>
            <person name="Obukhova E."/>
            <person name="Bogdanov V."/>
            <person name="Penin A."/>
            <person name="Logacheva M."/>
        </authorList>
    </citation>
    <scope>NUCLEOTIDE SEQUENCE</scope>
    <source>
        <strain evidence="2">Hsosn_3</strain>
        <tissue evidence="2">Leaf</tissue>
    </source>
</reference>
<evidence type="ECO:0000313" key="3">
    <source>
        <dbReference type="Proteomes" id="UP001237642"/>
    </source>
</evidence>